<gene>
    <name evidence="1" type="ORF">HPB52_020505</name>
</gene>
<evidence type="ECO:0000313" key="2">
    <source>
        <dbReference type="Proteomes" id="UP000821837"/>
    </source>
</evidence>
<dbReference type="AlphaFoldDB" id="A0A9D4Q2E3"/>
<organism evidence="1 2">
    <name type="scientific">Rhipicephalus sanguineus</name>
    <name type="common">Brown dog tick</name>
    <name type="synonym">Ixodes sanguineus</name>
    <dbReference type="NCBI Taxonomy" id="34632"/>
    <lineage>
        <taxon>Eukaryota</taxon>
        <taxon>Metazoa</taxon>
        <taxon>Ecdysozoa</taxon>
        <taxon>Arthropoda</taxon>
        <taxon>Chelicerata</taxon>
        <taxon>Arachnida</taxon>
        <taxon>Acari</taxon>
        <taxon>Parasitiformes</taxon>
        <taxon>Ixodida</taxon>
        <taxon>Ixodoidea</taxon>
        <taxon>Ixodidae</taxon>
        <taxon>Rhipicephalinae</taxon>
        <taxon>Rhipicephalus</taxon>
        <taxon>Rhipicephalus</taxon>
    </lineage>
</organism>
<name>A0A9D4Q2E3_RHISA</name>
<accession>A0A9D4Q2E3</accession>
<reference evidence="1" key="2">
    <citation type="submission" date="2021-09" db="EMBL/GenBank/DDBJ databases">
        <authorList>
            <person name="Jia N."/>
            <person name="Wang J."/>
            <person name="Shi W."/>
            <person name="Du L."/>
            <person name="Sun Y."/>
            <person name="Zhan W."/>
            <person name="Jiang J."/>
            <person name="Wang Q."/>
            <person name="Zhang B."/>
            <person name="Ji P."/>
            <person name="Sakyi L.B."/>
            <person name="Cui X."/>
            <person name="Yuan T."/>
            <person name="Jiang B."/>
            <person name="Yang W."/>
            <person name="Lam T.T.-Y."/>
            <person name="Chang Q."/>
            <person name="Ding S."/>
            <person name="Wang X."/>
            <person name="Zhu J."/>
            <person name="Ruan X."/>
            <person name="Zhao L."/>
            <person name="Wei J."/>
            <person name="Que T."/>
            <person name="Du C."/>
            <person name="Cheng J."/>
            <person name="Dai P."/>
            <person name="Han X."/>
            <person name="Huang E."/>
            <person name="Gao Y."/>
            <person name="Liu J."/>
            <person name="Shao H."/>
            <person name="Ye R."/>
            <person name="Li L."/>
            <person name="Wei W."/>
            <person name="Wang X."/>
            <person name="Wang C."/>
            <person name="Huo Q."/>
            <person name="Li W."/>
            <person name="Guo W."/>
            <person name="Chen H."/>
            <person name="Chen S."/>
            <person name="Zhou L."/>
            <person name="Zhou L."/>
            <person name="Ni X."/>
            <person name="Tian J."/>
            <person name="Zhou Y."/>
            <person name="Sheng Y."/>
            <person name="Liu T."/>
            <person name="Pan Y."/>
            <person name="Xia L."/>
            <person name="Li J."/>
            <person name="Zhao F."/>
            <person name="Cao W."/>
        </authorList>
    </citation>
    <scope>NUCLEOTIDE SEQUENCE</scope>
    <source>
        <strain evidence="1">Rsan-2018</strain>
        <tissue evidence="1">Larvae</tissue>
    </source>
</reference>
<sequence length="106" mass="11742">MNSLTPTRRAAYVEQLKKLSPTFYRTARACTISPAPHQVCRNSWACRAKQKKPISIGSITPRISCYAGTVLTEGSQPHRPGKHPNTLFSGPAHRHSAALFQWVKAD</sequence>
<keyword evidence="2" id="KW-1185">Reference proteome</keyword>
<evidence type="ECO:0000313" key="1">
    <source>
        <dbReference type="EMBL" id="KAH7963293.1"/>
    </source>
</evidence>
<dbReference type="EMBL" id="JABSTV010001249">
    <property type="protein sequence ID" value="KAH7963293.1"/>
    <property type="molecule type" value="Genomic_DNA"/>
</dbReference>
<proteinExistence type="predicted"/>
<reference evidence="1" key="1">
    <citation type="journal article" date="2020" name="Cell">
        <title>Large-Scale Comparative Analyses of Tick Genomes Elucidate Their Genetic Diversity and Vector Capacities.</title>
        <authorList>
            <consortium name="Tick Genome and Microbiome Consortium (TIGMIC)"/>
            <person name="Jia N."/>
            <person name="Wang J."/>
            <person name="Shi W."/>
            <person name="Du L."/>
            <person name="Sun Y."/>
            <person name="Zhan W."/>
            <person name="Jiang J.F."/>
            <person name="Wang Q."/>
            <person name="Zhang B."/>
            <person name="Ji P."/>
            <person name="Bell-Sakyi L."/>
            <person name="Cui X.M."/>
            <person name="Yuan T.T."/>
            <person name="Jiang B.G."/>
            <person name="Yang W.F."/>
            <person name="Lam T.T."/>
            <person name="Chang Q.C."/>
            <person name="Ding S.J."/>
            <person name="Wang X.J."/>
            <person name="Zhu J.G."/>
            <person name="Ruan X.D."/>
            <person name="Zhao L."/>
            <person name="Wei J.T."/>
            <person name="Ye R.Z."/>
            <person name="Que T.C."/>
            <person name="Du C.H."/>
            <person name="Zhou Y.H."/>
            <person name="Cheng J.X."/>
            <person name="Dai P.F."/>
            <person name="Guo W.B."/>
            <person name="Han X.H."/>
            <person name="Huang E.J."/>
            <person name="Li L.F."/>
            <person name="Wei W."/>
            <person name="Gao Y.C."/>
            <person name="Liu J.Z."/>
            <person name="Shao H.Z."/>
            <person name="Wang X."/>
            <person name="Wang C.C."/>
            <person name="Yang T.C."/>
            <person name="Huo Q.B."/>
            <person name="Li W."/>
            <person name="Chen H.Y."/>
            <person name="Chen S.E."/>
            <person name="Zhou L.G."/>
            <person name="Ni X.B."/>
            <person name="Tian J.H."/>
            <person name="Sheng Y."/>
            <person name="Liu T."/>
            <person name="Pan Y.S."/>
            <person name="Xia L.Y."/>
            <person name="Li J."/>
            <person name="Zhao F."/>
            <person name="Cao W.C."/>
        </authorList>
    </citation>
    <scope>NUCLEOTIDE SEQUENCE</scope>
    <source>
        <strain evidence="1">Rsan-2018</strain>
    </source>
</reference>
<comment type="caution">
    <text evidence="1">The sequence shown here is derived from an EMBL/GenBank/DDBJ whole genome shotgun (WGS) entry which is preliminary data.</text>
</comment>
<dbReference type="Proteomes" id="UP000821837">
    <property type="component" value="Chromosome 3"/>
</dbReference>
<protein>
    <submittedName>
        <fullName evidence="1">Uncharacterized protein</fullName>
    </submittedName>
</protein>